<evidence type="ECO:0000256" key="10">
    <source>
        <dbReference type="ARBA" id="ARBA00048567"/>
    </source>
</evidence>
<evidence type="ECO:0000256" key="9">
    <source>
        <dbReference type="ARBA" id="ARBA00023141"/>
    </source>
</evidence>
<comment type="cofactor">
    <cofactor evidence="11">
        <name>Mg(2+)</name>
        <dbReference type="ChEBI" id="CHEBI:18420"/>
    </cofactor>
    <text evidence="11">Binds 1 Mg(2+) ion per subunit.</text>
</comment>
<dbReference type="PROSITE" id="PS01128">
    <property type="entry name" value="SHIKIMATE_KINASE"/>
    <property type="match status" value="1"/>
</dbReference>
<dbReference type="InterPro" id="IPR023000">
    <property type="entry name" value="Shikimate_kinase_CS"/>
</dbReference>
<keyword evidence="11" id="KW-0479">Metal-binding</keyword>
<dbReference type="RefSeq" id="WP_048875741.1">
    <property type="nucleotide sequence ID" value="NZ_CP011126.1"/>
</dbReference>
<keyword evidence="4 11" id="KW-0028">Amino-acid biosynthesis</keyword>
<evidence type="ECO:0000256" key="8">
    <source>
        <dbReference type="ARBA" id="ARBA00022840"/>
    </source>
</evidence>
<dbReference type="InterPro" id="IPR031322">
    <property type="entry name" value="Shikimate/glucono_kinase"/>
</dbReference>
<evidence type="ECO:0000256" key="6">
    <source>
        <dbReference type="ARBA" id="ARBA00022741"/>
    </source>
</evidence>
<evidence type="ECO:0000256" key="11">
    <source>
        <dbReference type="HAMAP-Rule" id="MF_00109"/>
    </source>
</evidence>
<evidence type="ECO:0000256" key="4">
    <source>
        <dbReference type="ARBA" id="ARBA00022605"/>
    </source>
</evidence>
<sequence>MITIHAQQYKKLSNLYLIGPMGSGKTSVGKQLANLTGNRFYDSDIEIEKRTGADILWIFDREGEEGFRKREAEMISSLCKFNNIVLSTGGGVVLNETNRRSLSENGIVVYLTVSVETQLKRIARKGKARPLFIKNNSKEKLQELNEEREPLYQAIADFTYRMDNLKPRQLSIRILTDIKKFIK</sequence>
<proteinExistence type="inferred from homology"/>
<comment type="subcellular location">
    <subcellularLocation>
        <location evidence="11">Cytoplasm</location>
    </subcellularLocation>
</comment>
<feature type="binding site" evidence="11">
    <location>
        <position position="44"/>
    </location>
    <ligand>
        <name>substrate</name>
    </ligand>
</feature>
<feature type="binding site" evidence="11">
    <location>
        <position position="129"/>
    </location>
    <ligand>
        <name>ATP</name>
        <dbReference type="ChEBI" id="CHEBI:30616"/>
    </ligand>
</feature>
<reference evidence="12 13" key="1">
    <citation type="journal article" date="2015" name="Genome Biol. Evol.">
        <title>Distinctive Genome Reduction Rates Revealed by Genomic Analyses of Two Coxiella-Like Endosymbionts in Ticks.</title>
        <authorList>
            <person name="Gottlieb Y."/>
            <person name="Lalzar I."/>
            <person name="Klasson L."/>
        </authorList>
    </citation>
    <scope>NUCLEOTIDE SEQUENCE [LARGE SCALE GENOMIC DNA]</scope>
    <source>
        <strain evidence="12 13">CRt</strain>
    </source>
</reference>
<evidence type="ECO:0000256" key="1">
    <source>
        <dbReference type="ARBA" id="ARBA00004842"/>
    </source>
</evidence>
<comment type="function">
    <text evidence="11">Catalyzes the specific phosphorylation of the 3-hydroxyl group of shikimic acid using ATP as a cosubstrate.</text>
</comment>
<dbReference type="HAMAP" id="MF_00109">
    <property type="entry name" value="Shikimate_kinase"/>
    <property type="match status" value="1"/>
</dbReference>
<accession>A0ABN4HUS8</accession>
<gene>
    <name evidence="11 12" type="primary">aroK</name>
    <name evidence="12" type="ORF">CleRT_00790</name>
</gene>
<dbReference type="InterPro" id="IPR000623">
    <property type="entry name" value="Shikimate_kinase/TSH1"/>
</dbReference>
<dbReference type="GO" id="GO:0016301">
    <property type="term" value="F:kinase activity"/>
    <property type="evidence" value="ECO:0007669"/>
    <property type="project" value="UniProtKB-KW"/>
</dbReference>
<feature type="binding site" evidence="11">
    <location>
        <position position="26"/>
    </location>
    <ligand>
        <name>Mg(2+)</name>
        <dbReference type="ChEBI" id="CHEBI:18420"/>
    </ligand>
</feature>
<dbReference type="PANTHER" id="PTHR21087:SF16">
    <property type="entry name" value="SHIKIMATE KINASE 1, CHLOROPLASTIC"/>
    <property type="match status" value="1"/>
</dbReference>
<dbReference type="SUPFAM" id="SSF52540">
    <property type="entry name" value="P-loop containing nucleoside triphosphate hydrolases"/>
    <property type="match status" value="1"/>
</dbReference>
<dbReference type="Gene3D" id="3.40.50.300">
    <property type="entry name" value="P-loop containing nucleotide triphosphate hydrolases"/>
    <property type="match status" value="1"/>
</dbReference>
<dbReference type="Proteomes" id="UP000063965">
    <property type="component" value="Chromosome"/>
</dbReference>
<feature type="binding site" evidence="11">
    <location>
        <position position="90"/>
    </location>
    <ligand>
        <name>substrate</name>
    </ligand>
</feature>
<comment type="similarity">
    <text evidence="2 11">Belongs to the shikimate kinase family.</text>
</comment>
<keyword evidence="8 11" id="KW-0067">ATP-binding</keyword>
<keyword evidence="11" id="KW-0963">Cytoplasm</keyword>
<feature type="binding site" evidence="11">
    <location>
        <begin position="22"/>
        <end position="27"/>
    </location>
    <ligand>
        <name>ATP</name>
        <dbReference type="ChEBI" id="CHEBI:30616"/>
    </ligand>
</feature>
<keyword evidence="11" id="KW-0460">Magnesium</keyword>
<dbReference type="EMBL" id="CP011126">
    <property type="protein sequence ID" value="AKQ33173.1"/>
    <property type="molecule type" value="Genomic_DNA"/>
</dbReference>
<dbReference type="PANTHER" id="PTHR21087">
    <property type="entry name" value="SHIKIMATE KINASE"/>
    <property type="match status" value="1"/>
</dbReference>
<comment type="subunit">
    <text evidence="11">Monomer.</text>
</comment>
<comment type="catalytic activity">
    <reaction evidence="10 11">
        <text>shikimate + ATP = 3-phosphoshikimate + ADP + H(+)</text>
        <dbReference type="Rhea" id="RHEA:13121"/>
        <dbReference type="ChEBI" id="CHEBI:15378"/>
        <dbReference type="ChEBI" id="CHEBI:30616"/>
        <dbReference type="ChEBI" id="CHEBI:36208"/>
        <dbReference type="ChEBI" id="CHEBI:145989"/>
        <dbReference type="ChEBI" id="CHEBI:456216"/>
        <dbReference type="EC" id="2.7.1.71"/>
    </reaction>
</comment>
<evidence type="ECO:0000313" key="13">
    <source>
        <dbReference type="Proteomes" id="UP000063965"/>
    </source>
</evidence>
<keyword evidence="7 11" id="KW-0418">Kinase</keyword>
<evidence type="ECO:0000313" key="12">
    <source>
        <dbReference type="EMBL" id="AKQ33173.1"/>
    </source>
</evidence>
<evidence type="ECO:0000256" key="7">
    <source>
        <dbReference type="ARBA" id="ARBA00022777"/>
    </source>
</evidence>
<evidence type="ECO:0000256" key="2">
    <source>
        <dbReference type="ARBA" id="ARBA00006997"/>
    </source>
</evidence>
<protein>
    <recommendedName>
        <fullName evidence="3 11">Shikimate kinase</fullName>
        <shortName evidence="11">SK</shortName>
        <ecNumber evidence="3 11">2.7.1.71</ecNumber>
    </recommendedName>
</protein>
<evidence type="ECO:0000256" key="5">
    <source>
        <dbReference type="ARBA" id="ARBA00022679"/>
    </source>
</evidence>
<keyword evidence="13" id="KW-1185">Reference proteome</keyword>
<organism evidence="12 13">
    <name type="scientific">Candidatus Coxiella mudrowiae</name>
    <dbReference type="NCBI Taxonomy" id="2054173"/>
    <lineage>
        <taxon>Bacteria</taxon>
        <taxon>Pseudomonadati</taxon>
        <taxon>Pseudomonadota</taxon>
        <taxon>Gammaproteobacteria</taxon>
        <taxon>Legionellales</taxon>
        <taxon>Coxiellaceae</taxon>
        <taxon>Coxiella</taxon>
    </lineage>
</organism>
<keyword evidence="5 11" id="KW-0808">Transferase</keyword>
<name>A0ABN4HUS8_9COXI</name>
<keyword evidence="9 11" id="KW-0057">Aromatic amino acid biosynthesis</keyword>
<comment type="pathway">
    <text evidence="1 11">Metabolic intermediate biosynthesis; chorismate biosynthesis; chorismate from D-erythrose 4-phosphate and phosphoenolpyruvate: step 5/7.</text>
</comment>
<keyword evidence="6 11" id="KW-0547">Nucleotide-binding</keyword>
<feature type="binding site" evidence="11">
    <location>
        <position position="68"/>
    </location>
    <ligand>
        <name>substrate</name>
    </ligand>
</feature>
<comment type="caution">
    <text evidence="11">Lacks conserved residue(s) required for the propagation of feature annotation.</text>
</comment>
<dbReference type="PRINTS" id="PR01100">
    <property type="entry name" value="SHIKIMTKNASE"/>
</dbReference>
<evidence type="ECO:0000256" key="3">
    <source>
        <dbReference type="ARBA" id="ARBA00012154"/>
    </source>
</evidence>
<feature type="binding site" evidence="11">
    <location>
        <position position="148"/>
    </location>
    <ligand>
        <name>substrate</name>
    </ligand>
</feature>
<dbReference type="Pfam" id="PF01202">
    <property type="entry name" value="SKI"/>
    <property type="match status" value="1"/>
</dbReference>
<dbReference type="CDD" id="cd00464">
    <property type="entry name" value="SK"/>
    <property type="match status" value="1"/>
</dbReference>
<dbReference type="EC" id="2.7.1.71" evidence="3 11"/>
<dbReference type="InterPro" id="IPR027417">
    <property type="entry name" value="P-loop_NTPase"/>
</dbReference>